<evidence type="ECO:0000256" key="1">
    <source>
        <dbReference type="ARBA" id="ARBA00022553"/>
    </source>
</evidence>
<gene>
    <name evidence="5" type="ORF">CVS47_00432</name>
</gene>
<sequence length="513" mass="52724">MNASAAGDSVGLTLGLTTVVLSLALYIWTALALSAVFRKSGEESWKAWVPFLNTAVLLTLGGFSGWFVLLVLLPVLGQVVLYVILVMALHRINQAFGFGVGMTVLAALLLPVWASVVGFGSARWVGSDHTAPAPHRTGPGAERAAAAPSGRIASLATPPRPPAPPAARGYAPPVVPGYGPPALPGHGSAAGYVPGSPTRVAPGYAPPASPRSGYTPPVGVPATAPFAASDPSPWGPPANDDDGAAPGPRRRGEHPEDLEVSAIAPGVVPPQSAVSAARAQRKGWDDEDAAAAPIDVVPGARSSAPPIPPAPLVTRVPARGAEPEAEPWAPRRSPQPDVFPDTTDEVSAIASAPRAGEPRPAGASVSVAPEPVIEPVPAAPEPAAAVEDEDEDLDQTVIVHRRRAEWELVPPGGAPVAISSDVVILGRRPSADDVYPSAQLLPLVDETRTVSKTHARLELTGDGWVITDLASTNGVLLTTEDGTEQEAASGVPLPVGERFHLGDAEVRLRRTGA</sequence>
<evidence type="ECO:0000313" key="5">
    <source>
        <dbReference type="EMBL" id="AZS35834.1"/>
    </source>
</evidence>
<feature type="region of interest" description="Disordered" evidence="2">
    <location>
        <begin position="128"/>
        <end position="169"/>
    </location>
</feature>
<dbReference type="CDD" id="cd00060">
    <property type="entry name" value="FHA"/>
    <property type="match status" value="1"/>
</dbReference>
<accession>A0A3S9W750</accession>
<dbReference type="SMART" id="SM00240">
    <property type="entry name" value="FHA"/>
    <property type="match status" value="1"/>
</dbReference>
<feature type="region of interest" description="Disordered" evidence="2">
    <location>
        <begin position="203"/>
        <end position="366"/>
    </location>
</feature>
<reference evidence="5 6" key="1">
    <citation type="submission" date="2018-08" db="EMBL/GenBank/DDBJ databases">
        <title>Microbacterium lemovicicum sp. nov., a bacterium isolated from a natural uranium-rich soil.</title>
        <authorList>
            <person name="ORTET P."/>
        </authorList>
    </citation>
    <scope>NUCLEOTIDE SEQUENCE [LARGE SCALE GENOMIC DNA]</scope>
    <source>
        <strain evidence="5 6">Viu22</strain>
    </source>
</reference>
<organism evidence="5 6">
    <name type="scientific">Microbacterium lemovicicum</name>
    <dbReference type="NCBI Taxonomy" id="1072463"/>
    <lineage>
        <taxon>Bacteria</taxon>
        <taxon>Bacillati</taxon>
        <taxon>Actinomycetota</taxon>
        <taxon>Actinomycetes</taxon>
        <taxon>Micrococcales</taxon>
        <taxon>Microbacteriaceae</taxon>
        <taxon>Microbacterium</taxon>
    </lineage>
</organism>
<dbReference type="InterPro" id="IPR000253">
    <property type="entry name" value="FHA_dom"/>
</dbReference>
<dbReference type="EMBL" id="CP031423">
    <property type="protein sequence ID" value="AZS35834.1"/>
    <property type="molecule type" value="Genomic_DNA"/>
</dbReference>
<keyword evidence="3" id="KW-1133">Transmembrane helix</keyword>
<dbReference type="InterPro" id="IPR043739">
    <property type="entry name" value="DUF5684"/>
</dbReference>
<evidence type="ECO:0000313" key="6">
    <source>
        <dbReference type="Proteomes" id="UP000276888"/>
    </source>
</evidence>
<feature type="compositionally biased region" description="Low complexity" evidence="2">
    <location>
        <begin position="350"/>
        <end position="366"/>
    </location>
</feature>
<feature type="transmembrane region" description="Helical" evidence="3">
    <location>
        <begin position="69"/>
        <end position="89"/>
    </location>
</feature>
<dbReference type="SUPFAM" id="SSF49879">
    <property type="entry name" value="SMAD/FHA domain"/>
    <property type="match status" value="1"/>
</dbReference>
<evidence type="ECO:0000256" key="3">
    <source>
        <dbReference type="SAM" id="Phobius"/>
    </source>
</evidence>
<name>A0A3S9W750_9MICO</name>
<dbReference type="OrthoDB" id="3637276at2"/>
<feature type="transmembrane region" description="Helical" evidence="3">
    <location>
        <begin position="45"/>
        <end position="63"/>
    </location>
</feature>
<feature type="transmembrane region" description="Helical" evidence="3">
    <location>
        <begin position="12"/>
        <end position="33"/>
    </location>
</feature>
<feature type="domain" description="FHA" evidence="4">
    <location>
        <begin position="423"/>
        <end position="478"/>
    </location>
</feature>
<dbReference type="Pfam" id="PF00498">
    <property type="entry name" value="FHA"/>
    <property type="match status" value="1"/>
</dbReference>
<dbReference type="RefSeq" id="WP_127094608.1">
    <property type="nucleotide sequence ID" value="NZ_CP031423.1"/>
</dbReference>
<dbReference type="AlphaFoldDB" id="A0A3S9W750"/>
<dbReference type="Pfam" id="PF18936">
    <property type="entry name" value="DUF5684"/>
    <property type="match status" value="1"/>
</dbReference>
<dbReference type="Proteomes" id="UP000276888">
    <property type="component" value="Chromosome"/>
</dbReference>
<dbReference type="Gene3D" id="2.60.200.20">
    <property type="match status" value="1"/>
</dbReference>
<protein>
    <recommendedName>
        <fullName evidence="4">FHA domain-containing protein</fullName>
    </recommendedName>
</protein>
<dbReference type="PROSITE" id="PS50006">
    <property type="entry name" value="FHA_DOMAIN"/>
    <property type="match status" value="1"/>
</dbReference>
<keyword evidence="3" id="KW-0812">Transmembrane</keyword>
<proteinExistence type="predicted"/>
<dbReference type="KEGG" id="mlv:CVS47_00432"/>
<evidence type="ECO:0000259" key="4">
    <source>
        <dbReference type="PROSITE" id="PS50006"/>
    </source>
</evidence>
<keyword evidence="3" id="KW-0472">Membrane</keyword>
<feature type="transmembrane region" description="Helical" evidence="3">
    <location>
        <begin position="96"/>
        <end position="114"/>
    </location>
</feature>
<keyword evidence="6" id="KW-1185">Reference proteome</keyword>
<keyword evidence="1" id="KW-0597">Phosphoprotein</keyword>
<evidence type="ECO:0000256" key="2">
    <source>
        <dbReference type="SAM" id="MobiDB-lite"/>
    </source>
</evidence>
<dbReference type="InterPro" id="IPR008984">
    <property type="entry name" value="SMAD_FHA_dom_sf"/>
</dbReference>